<keyword evidence="1 5" id="KW-0808">Transferase</keyword>
<dbReference type="PROSITE" id="PS51186">
    <property type="entry name" value="GNAT"/>
    <property type="match status" value="1"/>
</dbReference>
<proteinExistence type="inferred from homology"/>
<evidence type="ECO:0000256" key="2">
    <source>
        <dbReference type="ARBA" id="ARBA00023315"/>
    </source>
</evidence>
<evidence type="ECO:0000256" key="1">
    <source>
        <dbReference type="ARBA" id="ARBA00022679"/>
    </source>
</evidence>
<keyword evidence="6" id="KW-1185">Reference proteome</keyword>
<dbReference type="InterPro" id="IPR000182">
    <property type="entry name" value="GNAT_dom"/>
</dbReference>
<name>A0A1G9R478_9GAMM</name>
<dbReference type="Proteomes" id="UP000199107">
    <property type="component" value="Unassembled WGS sequence"/>
</dbReference>
<reference evidence="6" key="1">
    <citation type="submission" date="2016-10" db="EMBL/GenBank/DDBJ databases">
        <authorList>
            <person name="Varghese N."/>
            <person name="Submissions S."/>
        </authorList>
    </citation>
    <scope>NUCLEOTIDE SEQUENCE [LARGE SCALE GENOMIC DNA]</scope>
    <source>
        <strain evidence="6">AAP</strain>
    </source>
</reference>
<dbReference type="PANTHER" id="PTHR43792">
    <property type="entry name" value="GNAT FAMILY, PUTATIVE (AFU_ORTHOLOGUE AFUA_3G00765)-RELATED-RELATED"/>
    <property type="match status" value="1"/>
</dbReference>
<protein>
    <submittedName>
        <fullName evidence="5">Protein N-acetyltransferase, RimJ/RimL family</fullName>
    </submittedName>
</protein>
<gene>
    <name evidence="5" type="ORF">SAMN05192555_11061</name>
</gene>
<dbReference type="AlphaFoldDB" id="A0A1G9R478"/>
<organism evidence="5 6">
    <name type="scientific">Franzmannia pantelleriensis</name>
    <dbReference type="NCBI Taxonomy" id="48727"/>
    <lineage>
        <taxon>Bacteria</taxon>
        <taxon>Pseudomonadati</taxon>
        <taxon>Pseudomonadota</taxon>
        <taxon>Gammaproteobacteria</taxon>
        <taxon>Oceanospirillales</taxon>
        <taxon>Halomonadaceae</taxon>
        <taxon>Franzmannia</taxon>
    </lineage>
</organism>
<dbReference type="STRING" id="48727.SAMN05192555_11061"/>
<dbReference type="InterPro" id="IPR051531">
    <property type="entry name" value="N-acetyltransferase"/>
</dbReference>
<evidence type="ECO:0000313" key="6">
    <source>
        <dbReference type="Proteomes" id="UP000199107"/>
    </source>
</evidence>
<dbReference type="OrthoDB" id="9801656at2"/>
<keyword evidence="2" id="KW-0012">Acyltransferase</keyword>
<dbReference type="Gene3D" id="3.40.630.30">
    <property type="match status" value="1"/>
</dbReference>
<evidence type="ECO:0000313" key="5">
    <source>
        <dbReference type="EMBL" id="SDM18038.1"/>
    </source>
</evidence>
<dbReference type="EMBL" id="FNGH01000010">
    <property type="protein sequence ID" value="SDM18038.1"/>
    <property type="molecule type" value="Genomic_DNA"/>
</dbReference>
<dbReference type="InterPro" id="IPR016181">
    <property type="entry name" value="Acyl_CoA_acyltransferase"/>
</dbReference>
<sequence length="188" mass="21324">MPSKKQPQFTTQRLHLRPFVLADARDVQRLAGEWSIADTTLNIPYPYDEGVAEEWIASHARHFDDGTLATFAVVETESEQLVGTVGLSINPKHAVGELGYWIGLPFWGRGYTTEAVRALVNYGFTELCLNRIQGRHLVRNPASGRVMQKIGMSYEGTFRQSIRKWDVYEDLAMYSILVEEWGEEKTGT</sequence>
<dbReference type="PANTHER" id="PTHR43792:SF8">
    <property type="entry name" value="[RIBOSOMAL PROTEIN US5]-ALANINE N-ACETYLTRANSFERASE"/>
    <property type="match status" value="1"/>
</dbReference>
<evidence type="ECO:0000256" key="3">
    <source>
        <dbReference type="ARBA" id="ARBA00038502"/>
    </source>
</evidence>
<dbReference type="SUPFAM" id="SSF55729">
    <property type="entry name" value="Acyl-CoA N-acyltransferases (Nat)"/>
    <property type="match status" value="1"/>
</dbReference>
<dbReference type="GO" id="GO:0016747">
    <property type="term" value="F:acyltransferase activity, transferring groups other than amino-acyl groups"/>
    <property type="evidence" value="ECO:0007669"/>
    <property type="project" value="InterPro"/>
</dbReference>
<dbReference type="Pfam" id="PF13302">
    <property type="entry name" value="Acetyltransf_3"/>
    <property type="match status" value="1"/>
</dbReference>
<comment type="similarity">
    <text evidence="3">Belongs to the acetyltransferase family. RimJ subfamily.</text>
</comment>
<evidence type="ECO:0000259" key="4">
    <source>
        <dbReference type="PROSITE" id="PS51186"/>
    </source>
</evidence>
<feature type="domain" description="N-acetyltransferase" evidence="4">
    <location>
        <begin position="14"/>
        <end position="174"/>
    </location>
</feature>
<accession>A0A1G9R478</accession>
<dbReference type="RefSeq" id="WP_089659047.1">
    <property type="nucleotide sequence ID" value="NZ_FNGH01000010.1"/>
</dbReference>